<evidence type="ECO:0000313" key="11">
    <source>
        <dbReference type="Proteomes" id="UP001321700"/>
    </source>
</evidence>
<keyword evidence="6" id="KW-0472">Membrane</keyword>
<evidence type="ECO:0000256" key="3">
    <source>
        <dbReference type="ARBA" id="ARBA00022448"/>
    </source>
</evidence>
<keyword evidence="5" id="KW-0812">Transmembrane</keyword>
<feature type="signal peptide" evidence="8">
    <location>
        <begin position="1"/>
        <end position="22"/>
    </location>
</feature>
<name>A0ABU3KMY8_9BURK</name>
<evidence type="ECO:0000256" key="1">
    <source>
        <dbReference type="ARBA" id="ARBA00004442"/>
    </source>
</evidence>
<dbReference type="EMBL" id="JAVBIK010000001">
    <property type="protein sequence ID" value="MDT7519160.1"/>
    <property type="molecule type" value="Genomic_DNA"/>
</dbReference>
<reference evidence="10 11" key="1">
    <citation type="submission" date="2023-08" db="EMBL/GenBank/DDBJ databases">
        <title>Rhodoferax potami sp. nov. and Rhodoferax mekongensis sp. nov., isolated from the Mekong River in Thailand.</title>
        <authorList>
            <person name="Kitikhun S."/>
            <person name="Charoenyingcharoen P."/>
            <person name="Siriarchawattana P."/>
            <person name="Likhitrattanapisal S."/>
            <person name="Nilsakha T."/>
            <person name="Chanpet A."/>
            <person name="Rattanawaree P."/>
            <person name="Ingsriswang S."/>
        </authorList>
    </citation>
    <scope>NUCLEOTIDE SEQUENCE [LARGE SCALE GENOMIC DNA]</scope>
    <source>
        <strain evidence="10 11">TBRC 17660</strain>
    </source>
</reference>
<evidence type="ECO:0000256" key="4">
    <source>
        <dbReference type="ARBA" id="ARBA00022452"/>
    </source>
</evidence>
<dbReference type="Proteomes" id="UP001321700">
    <property type="component" value="Unassembled WGS sequence"/>
</dbReference>
<protein>
    <submittedName>
        <fullName evidence="10">TolC family outer membrane protein</fullName>
    </submittedName>
</protein>
<evidence type="ECO:0000256" key="8">
    <source>
        <dbReference type="SAM" id="SignalP"/>
    </source>
</evidence>
<feature type="domain" description="Cds6 C-terminal" evidence="9">
    <location>
        <begin position="503"/>
        <end position="605"/>
    </location>
</feature>
<evidence type="ECO:0000259" key="9">
    <source>
        <dbReference type="Pfam" id="PF24125"/>
    </source>
</evidence>
<sequence length="613" mass="67390">MTHRTPLALAIASIFFTGFSNAQPATQLSTAVEKAILENPEVKLKHKNLMASSNERAVAEGGFKPRIDLEATVGEKSTFSPGLSGDRAYSNSTASLQLRQTLFDGFATASDVRRLGYSRMAAYYDLLASSDNIGLEAARAYLDVQRFRELVELAKENYANHFDVYTRLETRVKAGVGRRVDLEQASGRLALAESNWLTEASNLHDVSSRYQRLVGEQPAANLSPIPNLTPSLPARENYVGNAVRGNPEFLGAVSNIRAFRADAELRKAANYPTLEFRASQSFETNRSAVTGDYRDSAVQLVLNYNLYRGGSDQARIRQYVDKLNATYDLRDKVCRDVRQTARIALNDVAKLESQIGFLSQHELSTSKAREAYRQQFDIGQRSLLDLLDTENEYFQARRALVNAEYDLSLAKARVLGVNGTLLSALKLRPLEVSAPIENGGTDANDDAMLCASDLGPDIVLDKSTLPKPTLATPEAAVVPAPAPLPVPVVPVAPNKALCDAVAPSVEKWIASWNSKDINGYFSAYSDSFVPAQGLSRSQWESLRKKRVGKQGGISTVLKNITPARCDGKTTEVSFTQEYGSDDYRDTVEKTLSMEYVNGAWKILKETVTKGRTF</sequence>
<keyword evidence="3" id="KW-0813">Transport</keyword>
<evidence type="ECO:0000256" key="2">
    <source>
        <dbReference type="ARBA" id="ARBA00007613"/>
    </source>
</evidence>
<dbReference type="PANTHER" id="PTHR30026:SF22">
    <property type="entry name" value="OUTER MEMBRANE EFFLUX PROTEIN"/>
    <property type="match status" value="1"/>
</dbReference>
<dbReference type="Gene3D" id="1.20.1600.10">
    <property type="entry name" value="Outer membrane efflux proteins (OEP)"/>
    <property type="match status" value="1"/>
</dbReference>
<feature type="chain" id="PRO_5045371722" evidence="8">
    <location>
        <begin position="23"/>
        <end position="613"/>
    </location>
</feature>
<evidence type="ECO:0000256" key="6">
    <source>
        <dbReference type="ARBA" id="ARBA00023136"/>
    </source>
</evidence>
<comment type="caution">
    <text evidence="10">The sequence shown here is derived from an EMBL/GenBank/DDBJ whole genome shotgun (WGS) entry which is preliminary data.</text>
</comment>
<evidence type="ECO:0000256" key="5">
    <source>
        <dbReference type="ARBA" id="ARBA00022692"/>
    </source>
</evidence>
<dbReference type="Pfam" id="PF02321">
    <property type="entry name" value="OEP"/>
    <property type="match status" value="2"/>
</dbReference>
<accession>A0ABU3KMY8</accession>
<dbReference type="InterPro" id="IPR032710">
    <property type="entry name" value="NTF2-like_dom_sf"/>
</dbReference>
<dbReference type="InterPro" id="IPR056203">
    <property type="entry name" value="Cds6_C"/>
</dbReference>
<evidence type="ECO:0000313" key="10">
    <source>
        <dbReference type="EMBL" id="MDT7519160.1"/>
    </source>
</evidence>
<dbReference type="SUPFAM" id="SSF54427">
    <property type="entry name" value="NTF2-like"/>
    <property type="match status" value="1"/>
</dbReference>
<dbReference type="InterPro" id="IPR003423">
    <property type="entry name" value="OMP_efflux"/>
</dbReference>
<proteinExistence type="inferred from homology"/>
<dbReference type="SUPFAM" id="SSF56954">
    <property type="entry name" value="Outer membrane efflux proteins (OEP)"/>
    <property type="match status" value="1"/>
</dbReference>
<organism evidence="10 11">
    <name type="scientific">Rhodoferax potami</name>
    <dbReference type="NCBI Taxonomy" id="3068338"/>
    <lineage>
        <taxon>Bacteria</taxon>
        <taxon>Pseudomonadati</taxon>
        <taxon>Pseudomonadota</taxon>
        <taxon>Betaproteobacteria</taxon>
        <taxon>Burkholderiales</taxon>
        <taxon>Comamonadaceae</taxon>
        <taxon>Rhodoferax</taxon>
    </lineage>
</organism>
<dbReference type="PANTHER" id="PTHR30026">
    <property type="entry name" value="OUTER MEMBRANE PROTEIN TOLC"/>
    <property type="match status" value="1"/>
</dbReference>
<keyword evidence="4" id="KW-1134">Transmembrane beta strand</keyword>
<comment type="similarity">
    <text evidence="2">Belongs to the outer membrane factor (OMF) (TC 1.B.17) family.</text>
</comment>
<keyword evidence="11" id="KW-1185">Reference proteome</keyword>
<dbReference type="RefSeq" id="WP_313874858.1">
    <property type="nucleotide sequence ID" value="NZ_JAVBIK010000001.1"/>
</dbReference>
<dbReference type="InterPro" id="IPR051906">
    <property type="entry name" value="TolC-like"/>
</dbReference>
<dbReference type="Pfam" id="PF24125">
    <property type="entry name" value="Cds6_C"/>
    <property type="match status" value="1"/>
</dbReference>
<comment type="subcellular location">
    <subcellularLocation>
        <location evidence="1">Cell outer membrane</location>
    </subcellularLocation>
</comment>
<keyword evidence="8" id="KW-0732">Signal</keyword>
<keyword evidence="7" id="KW-0998">Cell outer membrane</keyword>
<dbReference type="NCBIfam" id="TIGR01844">
    <property type="entry name" value="type_I_sec_TolC"/>
    <property type="match status" value="1"/>
</dbReference>
<evidence type="ECO:0000256" key="7">
    <source>
        <dbReference type="ARBA" id="ARBA00023237"/>
    </source>
</evidence>
<dbReference type="InterPro" id="IPR010130">
    <property type="entry name" value="T1SS_OMP_TolC"/>
</dbReference>
<gene>
    <name evidence="10" type="ORF">RAE19_10625</name>
</gene>